<proteinExistence type="predicted"/>
<evidence type="ECO:0000313" key="1">
    <source>
        <dbReference type="EMBL" id="RVW42812.1"/>
    </source>
</evidence>
<evidence type="ECO:0000313" key="2">
    <source>
        <dbReference type="Proteomes" id="UP000288805"/>
    </source>
</evidence>
<protein>
    <submittedName>
        <fullName evidence="1">Uncharacterized protein</fullName>
    </submittedName>
</protein>
<gene>
    <name evidence="1" type="ORF">CK203_079950</name>
</gene>
<dbReference type="EMBL" id="QGNW01001393">
    <property type="protein sequence ID" value="RVW42812.1"/>
    <property type="molecule type" value="Genomic_DNA"/>
</dbReference>
<dbReference type="Proteomes" id="UP000288805">
    <property type="component" value="Unassembled WGS sequence"/>
</dbReference>
<sequence>MPHWGTFPILIEIYRSPLVYMIIHGYEIHARSMLISFCPDTPRSLFLSHSSIFIPFDIVVIPGWIVSGAWISRVIISEGYISDPLRVPLVLFSGSSGQIRAIIFSVWQSEPSLLFNLAFRAVITSQFGVQSHHRFLVLAFRAITSQFWRSEPSSLFSVLAFRAIIASQFWRSEPSSLFFILAFRAIIAFQFWRSEPSSLFSFGVQSHHYFQFGIQSIITISVWRSEASSLLKLLFSWLKCLESALSSRVTTLGVHIRWLCASCLHGFTFSLGFSSHRYPALVAYSSHSPHRVVPFGRILARTPGWFDRYASLTLIS</sequence>
<name>A0A438E564_VITVI</name>
<dbReference type="AlphaFoldDB" id="A0A438E564"/>
<organism evidence="1 2">
    <name type="scientific">Vitis vinifera</name>
    <name type="common">Grape</name>
    <dbReference type="NCBI Taxonomy" id="29760"/>
    <lineage>
        <taxon>Eukaryota</taxon>
        <taxon>Viridiplantae</taxon>
        <taxon>Streptophyta</taxon>
        <taxon>Embryophyta</taxon>
        <taxon>Tracheophyta</taxon>
        <taxon>Spermatophyta</taxon>
        <taxon>Magnoliopsida</taxon>
        <taxon>eudicotyledons</taxon>
        <taxon>Gunneridae</taxon>
        <taxon>Pentapetalae</taxon>
        <taxon>rosids</taxon>
        <taxon>Vitales</taxon>
        <taxon>Vitaceae</taxon>
        <taxon>Viteae</taxon>
        <taxon>Vitis</taxon>
    </lineage>
</organism>
<comment type="caution">
    <text evidence="1">The sequence shown here is derived from an EMBL/GenBank/DDBJ whole genome shotgun (WGS) entry which is preliminary data.</text>
</comment>
<accession>A0A438E564</accession>
<reference evidence="1 2" key="1">
    <citation type="journal article" date="2018" name="PLoS Genet.">
        <title>Population sequencing reveals clonal diversity and ancestral inbreeding in the grapevine cultivar Chardonnay.</title>
        <authorList>
            <person name="Roach M.J."/>
            <person name="Johnson D.L."/>
            <person name="Bohlmann J."/>
            <person name="van Vuuren H.J."/>
            <person name="Jones S.J."/>
            <person name="Pretorius I.S."/>
            <person name="Schmidt S.A."/>
            <person name="Borneman A.R."/>
        </authorList>
    </citation>
    <scope>NUCLEOTIDE SEQUENCE [LARGE SCALE GENOMIC DNA]</scope>
    <source>
        <strain evidence="2">cv. Chardonnay</strain>
        <tissue evidence="1">Leaf</tissue>
    </source>
</reference>